<sequence length="1487" mass="163112">MNSRLSARRNSLTRISGGGGAGAADTVAASELPAATSASSPCKNTTTTTTTTPSAASENSTMKNNNSNSNSNKMKAIDFIGSSTAVKHLFSLPYNNDRSMSMALHNLGNGTFLLDSGEEFGNVSANTADPGSTTANINSSTASSLIEGTFLRRGRRRQRPASWSTSSSKPTIGEQDDDSDTLLPAADVDTIACELNPMQIAQLRENERSLLTSLVSLLEKNEEEVDEDKVAKSQLLLDGDHEAVVMGGSTPTNSPGAELKTSNERDKTYAVITPTPSNAIILSSSSNNNIASLGATMSESVEPAIVGSVMECNVLPKQTNNDSEPNDPLGNVLHPPQHYLSQYAGVSPPSEPRQYVNWNFHDMKLLVASDAIIYNQGGRGAEGEGGSASEKLSRQRADDEFTEPSSSMIAIRIEDASQLKSQMIDMIKRKEERRLFVNDNDGESERLSYAEALLMPSSNEGGHRGQFPAKEEVIGTEMAAENVEMLTSIIPSLEVEPQLSNEWASRLGFTHSPFRPQPNTSNDDSSGGASIEPNCVSSASEGGGKLTTASSSSPSTSSLPLVSSTPICTVLDAYLDNIMANVPQLALILREHGFVQNIKLLRTEDIPSLMMHPSTLGGESSPTAAHPSDPPPPIFSPDIVEMNAAMLLRFLKTNCTRENSTYLLHRAAGEANIQLFDISSISKMRQRKWVWWLALCSYRFACRLDQLRTNVLSPYDDVLRRDYRRRQRSLLQNTLDLLEELADMDGGRRHDTIGAAVCEHLADTYLWNNDETGLGNAESRQRTDTGSVKSPSPCAASYQPYRKVTVDCLNKAHDHLMNGIKKLTPLLVKAREDKSPIEIEALSTQLYGSYHKVVNVNLRLADRHLKNYFSSNLIQSLRYAARMLSEATSLIDEFIHPRQKQKDQIVYIRSILLQYSWLWEYCGHFARSFAADGLWRDRGHTCGADLIGLLREVNMSCESIRKQCFGAARWKPKISVEASSHGQLSFNSLSGIVILPKDFEQIEASVLQKEGCNEAIGAAKAILDQKTQIKRDALLVLVAASICFGYSIDSYVFLASFGRSEALDCNETNNCSKSPTGATLEGVNLISSIPDGATTVAPLLRRLGDACNEIGKILLNESREVLLPQFVPPDNISGMVNTSFGLSHVSAIMLASAKFWFVEGLEQFTHGNDLRNIALLRCNLCQCCKIRANANVILPGSSEGDSKRNNSESFLQEAVDNLVLAHEALGQRDTDPVTWDMVSEELAATLLVLGVRRRQSMLPSSSEPLQFQASRLSPGAEKAIVEPMERSCKIYESLGTARASHQAAAAHYQLALYFSKVWTCQRDETKTREKLSAAFMHYGLAHQYFFKHIRGNETTFVMLSLDFSTLYSSVSGEECLSRALMCCLDTRAAFSLPLAPELMEQMIVLADNVEARLSKLLLSLVKIVKENNTGQSQRVGKYKDMYREALRRKVVTAGNITQNSKEVSSEKSQYILRVSELLQTLNDLYKA</sequence>
<evidence type="ECO:0000313" key="5">
    <source>
        <dbReference type="Proteomes" id="UP001530293"/>
    </source>
</evidence>
<evidence type="ECO:0000259" key="2">
    <source>
        <dbReference type="Pfam" id="PF23723"/>
    </source>
</evidence>
<feature type="region of interest" description="Disordered" evidence="1">
    <location>
        <begin position="378"/>
        <end position="404"/>
    </location>
</feature>
<comment type="caution">
    <text evidence="4">The sequence shown here is derived from an EMBL/GenBank/DDBJ whole genome shotgun (WGS) entry which is preliminary data.</text>
</comment>
<dbReference type="Proteomes" id="UP001530293">
    <property type="component" value="Unassembled WGS sequence"/>
</dbReference>
<feature type="domain" description="EDRF1 N-terminal" evidence="3">
    <location>
        <begin position="567"/>
        <end position="739"/>
    </location>
</feature>
<evidence type="ECO:0008006" key="6">
    <source>
        <dbReference type="Google" id="ProtNLM"/>
    </source>
</evidence>
<feature type="compositionally biased region" description="Low complexity" evidence="1">
    <location>
        <begin position="546"/>
        <end position="562"/>
    </location>
</feature>
<dbReference type="PANTHER" id="PTHR15000:SF1">
    <property type="entry name" value="ERYTHROID DIFFERENTIATION-RELATED FACTOR 1"/>
    <property type="match status" value="1"/>
</dbReference>
<dbReference type="Pfam" id="PF23788">
    <property type="entry name" value="EDRF1_N"/>
    <property type="match status" value="1"/>
</dbReference>
<feature type="compositionally biased region" description="Polar residues" evidence="1">
    <location>
        <begin position="161"/>
        <end position="170"/>
    </location>
</feature>
<keyword evidence="5" id="KW-1185">Reference proteome</keyword>
<dbReference type="Pfam" id="PF23723">
    <property type="entry name" value="TPR_EDRF1"/>
    <property type="match status" value="1"/>
</dbReference>
<organism evidence="4 5">
    <name type="scientific">Discostella pseudostelligera</name>
    <dbReference type="NCBI Taxonomy" id="259834"/>
    <lineage>
        <taxon>Eukaryota</taxon>
        <taxon>Sar</taxon>
        <taxon>Stramenopiles</taxon>
        <taxon>Ochrophyta</taxon>
        <taxon>Bacillariophyta</taxon>
        <taxon>Coscinodiscophyceae</taxon>
        <taxon>Thalassiosirophycidae</taxon>
        <taxon>Stephanodiscales</taxon>
        <taxon>Stephanodiscaceae</taxon>
        <taxon>Discostella</taxon>
    </lineage>
</organism>
<reference evidence="4 5" key="1">
    <citation type="submission" date="2024-10" db="EMBL/GenBank/DDBJ databases">
        <title>Updated reference genomes for cyclostephanoid diatoms.</title>
        <authorList>
            <person name="Roberts W.R."/>
            <person name="Alverson A.J."/>
        </authorList>
    </citation>
    <scope>NUCLEOTIDE SEQUENCE [LARGE SCALE GENOMIC DNA]</scope>
    <source>
        <strain evidence="4 5">AJA232-27</strain>
    </source>
</reference>
<dbReference type="EMBL" id="JALLBG020000044">
    <property type="protein sequence ID" value="KAL3770208.1"/>
    <property type="molecule type" value="Genomic_DNA"/>
</dbReference>
<feature type="domain" description="EDRF1 TPR repeats region" evidence="2">
    <location>
        <begin position="1099"/>
        <end position="1346"/>
    </location>
</feature>
<accession>A0ABD3N281</accession>
<feature type="region of interest" description="Disordered" evidence="1">
    <location>
        <begin position="152"/>
        <end position="182"/>
    </location>
</feature>
<dbReference type="InterPro" id="IPR056583">
    <property type="entry name" value="EDRF1_TPR"/>
</dbReference>
<feature type="compositionally biased region" description="Low complexity" evidence="1">
    <location>
        <begin position="59"/>
        <end position="70"/>
    </location>
</feature>
<feature type="compositionally biased region" description="Polar residues" evidence="1">
    <location>
        <begin position="1"/>
        <end position="14"/>
    </location>
</feature>
<name>A0ABD3N281_9STRA</name>
<evidence type="ECO:0000259" key="3">
    <source>
        <dbReference type="Pfam" id="PF23788"/>
    </source>
</evidence>
<feature type="region of interest" description="Disordered" evidence="1">
    <location>
        <begin position="612"/>
        <end position="631"/>
    </location>
</feature>
<gene>
    <name evidence="4" type="ORF">ACHAWU_009148</name>
</gene>
<dbReference type="PANTHER" id="PTHR15000">
    <property type="entry name" value="ERYTHROID DIFFERENTIATION-RELATED FACTOR 1"/>
    <property type="match status" value="1"/>
</dbReference>
<proteinExistence type="predicted"/>
<feature type="region of interest" description="Disordered" evidence="1">
    <location>
        <begin position="1"/>
        <end position="70"/>
    </location>
</feature>
<feature type="compositionally biased region" description="Polar residues" evidence="1">
    <location>
        <begin position="517"/>
        <end position="528"/>
    </location>
</feature>
<dbReference type="InterPro" id="IPR056582">
    <property type="entry name" value="EDRF1_N"/>
</dbReference>
<feature type="region of interest" description="Disordered" evidence="1">
    <location>
        <begin position="510"/>
        <end position="562"/>
    </location>
</feature>
<evidence type="ECO:0000313" key="4">
    <source>
        <dbReference type="EMBL" id="KAL3770208.1"/>
    </source>
</evidence>
<evidence type="ECO:0000256" key="1">
    <source>
        <dbReference type="SAM" id="MobiDB-lite"/>
    </source>
</evidence>
<protein>
    <recommendedName>
        <fullName evidence="6">Erythroid differentiation-related factor 1</fullName>
    </recommendedName>
</protein>